<keyword evidence="1" id="KW-0949">S-adenosyl-L-methionine</keyword>
<dbReference type="InterPro" id="IPR013785">
    <property type="entry name" value="Aldolase_TIM"/>
</dbReference>
<accession>A0ABY8PNP6</accession>
<proteinExistence type="predicted"/>
<keyword evidence="6" id="KW-1185">Reference proteome</keyword>
<dbReference type="Proteomes" id="UP001232493">
    <property type="component" value="Chromosome"/>
</dbReference>
<dbReference type="PANTHER" id="PTHR43288">
    <property type="entry name" value="BIOTIN SYNTHASE-RELATED PROTEIN, RADICAL SAM SUPERFAMILY"/>
    <property type="match status" value="1"/>
</dbReference>
<sequence length="269" mass="31592">MKNKIHFVKMRDTKSISLTGNYCYLNCKHCNKHYLENMATINDIDSLSDKTSLLLSGGMNSEIKVPVYKFVEKLKAYKERYKFKYNLHTGFMNYDELLKIKDISDAISFDLVGNRETMLYVYGIDKFDEMWKTFHTLLELKFNVKPHITIGLNGGKLTHEYDAINKLKSYDNIDEIIFLVFIPTKGSYFENESPPSIDEVYNIFKYTKDKFPHIKLTLGCMHPKGKYRKDLQEKLLFISDKIVQPVKHTVDLAENLNFEITWSYECCVF</sequence>
<dbReference type="RefSeq" id="WP_280997776.1">
    <property type="nucleotide sequence ID" value="NZ_CP069362.1"/>
</dbReference>
<dbReference type="SUPFAM" id="SSF102114">
    <property type="entry name" value="Radical SAM enzymes"/>
    <property type="match status" value="1"/>
</dbReference>
<organism evidence="5 6">
    <name type="scientific">Marinitoga aeolica</name>
    <dbReference type="NCBI Taxonomy" id="2809031"/>
    <lineage>
        <taxon>Bacteria</taxon>
        <taxon>Thermotogati</taxon>
        <taxon>Thermotogota</taxon>
        <taxon>Thermotogae</taxon>
        <taxon>Petrotogales</taxon>
        <taxon>Petrotogaceae</taxon>
        <taxon>Marinitoga</taxon>
    </lineage>
</organism>
<evidence type="ECO:0000256" key="3">
    <source>
        <dbReference type="ARBA" id="ARBA00023004"/>
    </source>
</evidence>
<reference evidence="5 6" key="1">
    <citation type="submission" date="2021-02" db="EMBL/GenBank/DDBJ databases">
        <title>Characterization of Marinitoga sp. nov. str. BP5-C20A.</title>
        <authorList>
            <person name="Erauso G."/>
            <person name="Postec A."/>
        </authorList>
    </citation>
    <scope>NUCLEOTIDE SEQUENCE [LARGE SCALE GENOMIC DNA]</scope>
    <source>
        <strain evidence="5 6">BP5-C20A</strain>
    </source>
</reference>
<evidence type="ECO:0000313" key="5">
    <source>
        <dbReference type="EMBL" id="WGS64263.1"/>
    </source>
</evidence>
<evidence type="ECO:0000256" key="1">
    <source>
        <dbReference type="ARBA" id="ARBA00022691"/>
    </source>
</evidence>
<dbReference type="PANTHER" id="PTHR43288:SF2">
    <property type="entry name" value="RADICAL SAM CORE DOMAIN-CONTAINING PROTEIN"/>
    <property type="match status" value="1"/>
</dbReference>
<dbReference type="SFLD" id="SFLDS00029">
    <property type="entry name" value="Radical_SAM"/>
    <property type="match status" value="1"/>
</dbReference>
<dbReference type="Gene3D" id="3.20.20.70">
    <property type="entry name" value="Aldolase class I"/>
    <property type="match status" value="1"/>
</dbReference>
<dbReference type="EMBL" id="CP069362">
    <property type="protein sequence ID" value="WGS64263.1"/>
    <property type="molecule type" value="Genomic_DNA"/>
</dbReference>
<name>A0ABY8PNP6_9BACT</name>
<dbReference type="SFLD" id="SFLDG01113">
    <property type="entry name" value="Uncharacterised_Radical_SAM_Su"/>
    <property type="match status" value="1"/>
</dbReference>
<evidence type="ECO:0000313" key="6">
    <source>
        <dbReference type="Proteomes" id="UP001232493"/>
    </source>
</evidence>
<keyword evidence="3" id="KW-0408">Iron</keyword>
<evidence type="ECO:0000256" key="4">
    <source>
        <dbReference type="ARBA" id="ARBA00023014"/>
    </source>
</evidence>
<protein>
    <submittedName>
        <fullName evidence="5">Radical SAM protein</fullName>
    </submittedName>
</protein>
<evidence type="ECO:0000256" key="2">
    <source>
        <dbReference type="ARBA" id="ARBA00022723"/>
    </source>
</evidence>
<gene>
    <name evidence="5" type="ORF">JRV97_07745</name>
</gene>
<keyword evidence="2" id="KW-0479">Metal-binding</keyword>
<keyword evidence="4" id="KW-0411">Iron-sulfur</keyword>
<dbReference type="InterPro" id="IPR007197">
    <property type="entry name" value="rSAM"/>
</dbReference>
<dbReference type="InterPro" id="IPR058240">
    <property type="entry name" value="rSAM_sf"/>
</dbReference>